<evidence type="ECO:0000256" key="3">
    <source>
        <dbReference type="ARBA" id="ARBA00022553"/>
    </source>
</evidence>
<dbReference type="InterPro" id="IPR035965">
    <property type="entry name" value="PAS-like_dom_sf"/>
</dbReference>
<dbReference type="OrthoDB" id="9764438at2"/>
<dbReference type="SMART" id="SM00388">
    <property type="entry name" value="HisKA"/>
    <property type="match status" value="1"/>
</dbReference>
<dbReference type="InterPro" id="IPR036097">
    <property type="entry name" value="HisK_dim/P_sf"/>
</dbReference>
<dbReference type="PANTHER" id="PTHR43047:SF9">
    <property type="entry name" value="HISTIDINE KINASE"/>
    <property type="match status" value="1"/>
</dbReference>
<evidence type="ECO:0000256" key="2">
    <source>
        <dbReference type="ARBA" id="ARBA00012438"/>
    </source>
</evidence>
<dbReference type="SUPFAM" id="SSF55874">
    <property type="entry name" value="ATPase domain of HSP90 chaperone/DNA topoisomerase II/histidine kinase"/>
    <property type="match status" value="1"/>
</dbReference>
<dbReference type="STRING" id="639004.SAMN04488239_105343"/>
<keyword evidence="11" id="KW-1185">Reference proteome</keyword>
<dbReference type="FunFam" id="3.30.565.10:FF:000049">
    <property type="entry name" value="Two-component sensor histidine kinase"/>
    <property type="match status" value="1"/>
</dbReference>
<feature type="modified residue" description="4-aspartylphosphate" evidence="6">
    <location>
        <position position="668"/>
    </location>
</feature>
<dbReference type="InterPro" id="IPR004358">
    <property type="entry name" value="Sig_transdc_His_kin-like_C"/>
</dbReference>
<dbReference type="EC" id="2.7.13.3" evidence="2"/>
<dbReference type="CDD" id="cd00075">
    <property type="entry name" value="HATPase"/>
    <property type="match status" value="1"/>
</dbReference>
<evidence type="ECO:0000256" key="7">
    <source>
        <dbReference type="SAM" id="Coils"/>
    </source>
</evidence>
<keyword evidence="5" id="KW-0418">Kinase</keyword>
<dbReference type="Gene3D" id="3.40.50.2300">
    <property type="match status" value="1"/>
</dbReference>
<feature type="domain" description="Histidine kinase" evidence="8">
    <location>
        <begin position="381"/>
        <end position="593"/>
    </location>
</feature>
<dbReference type="Pfam" id="PF02518">
    <property type="entry name" value="HATPase_c"/>
    <property type="match status" value="1"/>
</dbReference>
<evidence type="ECO:0000259" key="9">
    <source>
        <dbReference type="PROSITE" id="PS50110"/>
    </source>
</evidence>
<keyword evidence="4" id="KW-0808">Transferase</keyword>
<evidence type="ECO:0000313" key="11">
    <source>
        <dbReference type="Proteomes" id="UP000199628"/>
    </source>
</evidence>
<dbReference type="PROSITE" id="PS50110">
    <property type="entry name" value="RESPONSE_REGULATORY"/>
    <property type="match status" value="1"/>
</dbReference>
<dbReference type="RefSeq" id="WP_093030410.1">
    <property type="nucleotide sequence ID" value="NZ_FMZV01000005.1"/>
</dbReference>
<dbReference type="Pfam" id="PF00512">
    <property type="entry name" value="HisKA"/>
    <property type="match status" value="1"/>
</dbReference>
<dbReference type="EMBL" id="FMZV01000005">
    <property type="protein sequence ID" value="SDD18862.1"/>
    <property type="molecule type" value="Genomic_DNA"/>
</dbReference>
<accession>A0A1G6SPP4</accession>
<dbReference type="Gene3D" id="1.10.287.130">
    <property type="match status" value="1"/>
</dbReference>
<sequence>MPASLLNPNDSAERQIEKLVKINGALMRRVEQATDVSGAAYAQFERAALLEEEVRNRTRDLEHALDLLNESNARLAEANRATEEARSNLANAIETVQEGFALFDPDEHLVMCNSRFGLHMPDIRDRFRPGITFRQYVDLVSGSQYLSLPENMNPADWAARRMKRHQDDHVIFNVRMVGSRWVQVSEHRTPDGGTVILQTDVSDIMRLERQERERMLDDQARLVRATLEHLDQGVCIFDNQARLAGWNQRVGAMLSIPARKFSMGTRFFTLFEGFAQGSSYSSGITESDIRDWITTSDSRPPISFEIQQGQNKTLAVHAQEMPDKGFVISFTDVSAERAAVRAIQQANELLEARVAERTLELADALTEAERANASKSRFVAAASHDLLQPLSAAKLYMASIEPGQDAERLHQIAEKARRSLDSVETILEALLDISMLDSGKAEVHRAPVPLGVILTQLAEELGPTARAKGLELKVVATSAIVLSDATYLRRIAQNLIGNAIRYTRTGKIVVGARRRSKSVRLEVWDTGPGIHPEQRDVIFREFQRLETAASAAEGMGLGLAIVERACALLGHPLDLVSSVNRGSGFLVELALAPAPDFTALSRRRTPPDTTPGLDGLIVLLVENDAELRNALTIALENWDVCVLPTSDATEALELIRDEGIHPDAIIADLQLDKGELGTDLLSDIRAHLGPVPSCIITASRSPAVIDTCVRHGWQLFHKPVALDTLRNFLTTAARTGAGTCGH</sequence>
<dbReference type="InterPro" id="IPR001789">
    <property type="entry name" value="Sig_transdc_resp-reg_receiver"/>
</dbReference>
<dbReference type="Pfam" id="PF00072">
    <property type="entry name" value="Response_reg"/>
    <property type="match status" value="1"/>
</dbReference>
<dbReference type="SUPFAM" id="SSF47384">
    <property type="entry name" value="Homodimeric domain of signal transducing histidine kinase"/>
    <property type="match status" value="1"/>
</dbReference>
<keyword evidence="3 6" id="KW-0597">Phosphoprotein</keyword>
<dbReference type="Pfam" id="PF12860">
    <property type="entry name" value="PAS_7"/>
    <property type="match status" value="2"/>
</dbReference>
<dbReference type="PROSITE" id="PS50109">
    <property type="entry name" value="HIS_KIN"/>
    <property type="match status" value="1"/>
</dbReference>
<dbReference type="AlphaFoldDB" id="A0A1G6SPP4"/>
<evidence type="ECO:0000259" key="8">
    <source>
        <dbReference type="PROSITE" id="PS50109"/>
    </source>
</evidence>
<dbReference type="SUPFAM" id="SSF52172">
    <property type="entry name" value="CheY-like"/>
    <property type="match status" value="1"/>
</dbReference>
<dbReference type="GO" id="GO:0000155">
    <property type="term" value="F:phosphorelay sensor kinase activity"/>
    <property type="evidence" value="ECO:0007669"/>
    <property type="project" value="InterPro"/>
</dbReference>
<dbReference type="GO" id="GO:0005886">
    <property type="term" value="C:plasma membrane"/>
    <property type="evidence" value="ECO:0007669"/>
    <property type="project" value="TreeGrafter"/>
</dbReference>
<dbReference type="PANTHER" id="PTHR43047">
    <property type="entry name" value="TWO-COMPONENT HISTIDINE PROTEIN KINASE"/>
    <property type="match status" value="1"/>
</dbReference>
<dbReference type="CDD" id="cd00156">
    <property type="entry name" value="REC"/>
    <property type="match status" value="1"/>
</dbReference>
<dbReference type="SUPFAM" id="SSF55785">
    <property type="entry name" value="PYP-like sensor domain (PAS domain)"/>
    <property type="match status" value="1"/>
</dbReference>
<protein>
    <recommendedName>
        <fullName evidence="2">histidine kinase</fullName>
        <ecNumber evidence="2">2.7.13.3</ecNumber>
    </recommendedName>
</protein>
<evidence type="ECO:0000256" key="6">
    <source>
        <dbReference type="PROSITE-ProRule" id="PRU00169"/>
    </source>
</evidence>
<comment type="catalytic activity">
    <reaction evidence="1">
        <text>ATP + protein L-histidine = ADP + protein N-phospho-L-histidine.</text>
        <dbReference type="EC" id="2.7.13.3"/>
    </reaction>
</comment>
<dbReference type="PRINTS" id="PR00344">
    <property type="entry name" value="BCTRLSENSOR"/>
</dbReference>
<dbReference type="InterPro" id="IPR005467">
    <property type="entry name" value="His_kinase_dom"/>
</dbReference>
<dbReference type="SMART" id="SM00387">
    <property type="entry name" value="HATPase_c"/>
    <property type="match status" value="1"/>
</dbReference>
<dbReference type="CDD" id="cd00082">
    <property type="entry name" value="HisKA"/>
    <property type="match status" value="1"/>
</dbReference>
<proteinExistence type="predicted"/>
<evidence type="ECO:0000256" key="5">
    <source>
        <dbReference type="ARBA" id="ARBA00022777"/>
    </source>
</evidence>
<dbReference type="Gene3D" id="3.30.565.10">
    <property type="entry name" value="Histidine kinase-like ATPase, C-terminal domain"/>
    <property type="match status" value="1"/>
</dbReference>
<dbReference type="InterPro" id="IPR036890">
    <property type="entry name" value="HATPase_C_sf"/>
</dbReference>
<dbReference type="SMART" id="SM00448">
    <property type="entry name" value="REC"/>
    <property type="match status" value="1"/>
</dbReference>
<dbReference type="InterPro" id="IPR003594">
    <property type="entry name" value="HATPase_dom"/>
</dbReference>
<dbReference type="Gene3D" id="3.30.450.20">
    <property type="entry name" value="PAS domain"/>
    <property type="match status" value="1"/>
</dbReference>
<dbReference type="GO" id="GO:0009927">
    <property type="term" value="F:histidine phosphotransfer kinase activity"/>
    <property type="evidence" value="ECO:0007669"/>
    <property type="project" value="TreeGrafter"/>
</dbReference>
<evidence type="ECO:0000256" key="1">
    <source>
        <dbReference type="ARBA" id="ARBA00000085"/>
    </source>
</evidence>
<keyword evidence="7" id="KW-0175">Coiled coil</keyword>
<name>A0A1G6SPP4_9RHOB</name>
<feature type="domain" description="Response regulatory" evidence="9">
    <location>
        <begin position="617"/>
        <end position="733"/>
    </location>
</feature>
<dbReference type="InterPro" id="IPR011006">
    <property type="entry name" value="CheY-like_superfamily"/>
</dbReference>
<evidence type="ECO:0000313" key="10">
    <source>
        <dbReference type="EMBL" id="SDD18862.1"/>
    </source>
</evidence>
<gene>
    <name evidence="10" type="ORF">SAMN04488239_105343</name>
</gene>
<reference evidence="11" key="1">
    <citation type="submission" date="2016-10" db="EMBL/GenBank/DDBJ databases">
        <authorList>
            <person name="Varghese N."/>
            <person name="Submissions S."/>
        </authorList>
    </citation>
    <scope>NUCLEOTIDE SEQUENCE [LARGE SCALE GENOMIC DNA]</scope>
    <source>
        <strain evidence="11">CGMCC 1.9108</strain>
    </source>
</reference>
<dbReference type="InterPro" id="IPR003661">
    <property type="entry name" value="HisK_dim/P_dom"/>
</dbReference>
<organism evidence="10 11">
    <name type="scientific">Ruegeria marina</name>
    <dbReference type="NCBI Taxonomy" id="639004"/>
    <lineage>
        <taxon>Bacteria</taxon>
        <taxon>Pseudomonadati</taxon>
        <taxon>Pseudomonadota</taxon>
        <taxon>Alphaproteobacteria</taxon>
        <taxon>Rhodobacterales</taxon>
        <taxon>Roseobacteraceae</taxon>
        <taxon>Ruegeria</taxon>
    </lineage>
</organism>
<evidence type="ECO:0000256" key="4">
    <source>
        <dbReference type="ARBA" id="ARBA00022679"/>
    </source>
</evidence>
<dbReference type="Proteomes" id="UP000199628">
    <property type="component" value="Unassembled WGS sequence"/>
</dbReference>
<feature type="coiled-coil region" evidence="7">
    <location>
        <begin position="61"/>
        <end position="95"/>
    </location>
</feature>